<dbReference type="Pfam" id="PF11917">
    <property type="entry name" value="DUF3435"/>
    <property type="match status" value="1"/>
</dbReference>
<comment type="caution">
    <text evidence="1">The sequence shown here is derived from an EMBL/GenBank/DDBJ whole genome shotgun (WGS) entry which is preliminary data.</text>
</comment>
<dbReference type="PANTHER" id="PTHR37535">
    <property type="entry name" value="FLUG DOMAIN PROTEIN"/>
    <property type="match status" value="1"/>
</dbReference>
<dbReference type="InterPro" id="IPR021842">
    <property type="entry name" value="DUF3435"/>
</dbReference>
<dbReference type="AlphaFoldDB" id="A0AAD6GVG8"/>
<gene>
    <name evidence="1" type="ORF">N7450_004764</name>
</gene>
<sequence length="315" mass="36939">MFCNQETDQKALYEMKQKLKTFVDSTLSDQYELELSLFKLSPANIDNLLFTIPTYTYTERNDNLKLCIIQNTLIYTFLDDTFDSPYIRCPHKIWCLTRVPDHRPSTPIKFKNSIRKLPILRSSYQNQKGLLVTDFRHTLQYHQVHTWEATGSHLNKHSRNRIMGHIYGRTFAHYISIMDDTQSIFIETSARKSLLSVATYTSIMRNLSAPQQSTDAQKNTIELNTQIADWENKCRRLRTDSIVQFGRLKAANELGDPRSKQLQKLQNQIKSRRKRLCDAARRDRRADFFPEIGNRIIESNQRGEHLTFTPDDSRI</sequence>
<organism evidence="1 2">
    <name type="scientific">Penicillium hetheringtonii</name>
    <dbReference type="NCBI Taxonomy" id="911720"/>
    <lineage>
        <taxon>Eukaryota</taxon>
        <taxon>Fungi</taxon>
        <taxon>Dikarya</taxon>
        <taxon>Ascomycota</taxon>
        <taxon>Pezizomycotina</taxon>
        <taxon>Eurotiomycetes</taxon>
        <taxon>Eurotiomycetidae</taxon>
        <taxon>Eurotiales</taxon>
        <taxon>Aspergillaceae</taxon>
        <taxon>Penicillium</taxon>
    </lineage>
</organism>
<keyword evidence="2" id="KW-1185">Reference proteome</keyword>
<dbReference type="Proteomes" id="UP001216150">
    <property type="component" value="Unassembled WGS sequence"/>
</dbReference>
<evidence type="ECO:0000313" key="2">
    <source>
        <dbReference type="Proteomes" id="UP001216150"/>
    </source>
</evidence>
<protein>
    <submittedName>
        <fullName evidence="1">Uncharacterized protein</fullName>
    </submittedName>
</protein>
<dbReference type="EMBL" id="JAQJAC010000003">
    <property type="protein sequence ID" value="KAJ5590792.1"/>
    <property type="molecule type" value="Genomic_DNA"/>
</dbReference>
<dbReference type="PANTHER" id="PTHR37535:SF4">
    <property type="entry name" value="FLUG DOMAIN-CONTAINING PROTEIN"/>
    <property type="match status" value="1"/>
</dbReference>
<evidence type="ECO:0000313" key="1">
    <source>
        <dbReference type="EMBL" id="KAJ5590792.1"/>
    </source>
</evidence>
<reference evidence="1 2" key="1">
    <citation type="journal article" date="2023" name="IMA Fungus">
        <title>Comparative genomic study of the Penicillium genus elucidates a diverse pangenome and 15 lateral gene transfer events.</title>
        <authorList>
            <person name="Petersen C."/>
            <person name="Sorensen T."/>
            <person name="Nielsen M.R."/>
            <person name="Sondergaard T.E."/>
            <person name="Sorensen J.L."/>
            <person name="Fitzpatrick D.A."/>
            <person name="Frisvad J.C."/>
            <person name="Nielsen K.L."/>
        </authorList>
    </citation>
    <scope>NUCLEOTIDE SEQUENCE [LARGE SCALE GENOMIC DNA]</scope>
    <source>
        <strain evidence="1 2">IBT 29057</strain>
    </source>
</reference>
<name>A0AAD6GVG8_9EURO</name>
<accession>A0AAD6GVG8</accession>
<proteinExistence type="predicted"/>